<dbReference type="Gene3D" id="1.10.287.90">
    <property type="match status" value="1"/>
</dbReference>
<dbReference type="PRINTS" id="PR01166">
    <property type="entry name" value="CYCOXIDASEII"/>
</dbReference>
<dbReference type="GO" id="GO:0020037">
    <property type="term" value="F:heme binding"/>
    <property type="evidence" value="ECO:0007669"/>
    <property type="project" value="InterPro"/>
</dbReference>
<evidence type="ECO:0000259" key="20">
    <source>
        <dbReference type="PROSITE" id="PS50999"/>
    </source>
</evidence>
<dbReference type="PANTHER" id="PTHR22888:SF9">
    <property type="entry name" value="CYTOCHROME C OXIDASE SUBUNIT 2"/>
    <property type="match status" value="1"/>
</dbReference>
<dbReference type="PROSITE" id="PS00078">
    <property type="entry name" value="COX2"/>
    <property type="match status" value="1"/>
</dbReference>
<evidence type="ECO:0000256" key="7">
    <source>
        <dbReference type="ARBA" id="ARBA00022723"/>
    </source>
</evidence>
<keyword evidence="22" id="KW-0560">Oxidoreductase</keyword>
<evidence type="ECO:0000313" key="22">
    <source>
        <dbReference type="EMBL" id="QDT75591.1"/>
    </source>
</evidence>
<keyword evidence="11 15" id="KW-0408">Iron</keyword>
<dbReference type="InterPro" id="IPR036257">
    <property type="entry name" value="Cyt_c_oxidase_su2_TM_sf"/>
</dbReference>
<keyword evidence="12 17" id="KW-0186">Copper</keyword>
<evidence type="ECO:0000256" key="14">
    <source>
        <dbReference type="ARBA" id="ARBA00024688"/>
    </source>
</evidence>
<dbReference type="InterPro" id="IPR036909">
    <property type="entry name" value="Cyt_c-like_dom_sf"/>
</dbReference>
<reference evidence="22 23" key="1">
    <citation type="submission" date="2019-02" db="EMBL/GenBank/DDBJ databases">
        <title>Deep-cultivation of Planctomycetes and their phenomic and genomic characterization uncovers novel biology.</title>
        <authorList>
            <person name="Wiegand S."/>
            <person name="Jogler M."/>
            <person name="Boedeker C."/>
            <person name="Pinto D."/>
            <person name="Vollmers J."/>
            <person name="Rivas-Marin E."/>
            <person name="Kohn T."/>
            <person name="Peeters S.H."/>
            <person name="Heuer A."/>
            <person name="Rast P."/>
            <person name="Oberbeckmann S."/>
            <person name="Bunk B."/>
            <person name="Jeske O."/>
            <person name="Meyerdierks A."/>
            <person name="Storesund J.E."/>
            <person name="Kallscheuer N."/>
            <person name="Luecker S."/>
            <person name="Lage O.M."/>
            <person name="Pohl T."/>
            <person name="Merkel B.J."/>
            <person name="Hornburger P."/>
            <person name="Mueller R.-W."/>
            <person name="Bruemmer F."/>
            <person name="Labrenz M."/>
            <person name="Spormann A.M."/>
            <person name="Op den Camp H."/>
            <person name="Overmann J."/>
            <person name="Amann R."/>
            <person name="Jetten M.S.M."/>
            <person name="Mascher T."/>
            <person name="Medema M.H."/>
            <person name="Devos D.P."/>
            <person name="Kaster A.-K."/>
            <person name="Ovreas L."/>
            <person name="Rohde M."/>
            <person name="Galperin M.Y."/>
            <person name="Jogler C."/>
        </authorList>
    </citation>
    <scope>NUCLEOTIDE SEQUENCE [LARGE SCALE GENOMIC DNA]</scope>
    <source>
        <strain evidence="22 23">I41</strain>
    </source>
</reference>
<dbReference type="EC" id="7.1.1.9" evidence="17"/>
<keyword evidence="6 16" id="KW-0812">Transmembrane</keyword>
<keyword evidence="8" id="KW-1278">Translocase</keyword>
<name>A0A517U4M7_9BACT</name>
<feature type="domain" description="Cytochrome oxidase subunit II transmembrane region profile" evidence="20">
    <location>
        <begin position="14"/>
        <end position="112"/>
    </location>
</feature>
<keyword evidence="13 18" id="KW-0472">Membrane</keyword>
<evidence type="ECO:0000256" key="1">
    <source>
        <dbReference type="ARBA" id="ARBA00004141"/>
    </source>
</evidence>
<evidence type="ECO:0000256" key="10">
    <source>
        <dbReference type="ARBA" id="ARBA00022989"/>
    </source>
</evidence>
<evidence type="ECO:0000256" key="12">
    <source>
        <dbReference type="ARBA" id="ARBA00023008"/>
    </source>
</evidence>
<evidence type="ECO:0000256" key="3">
    <source>
        <dbReference type="ARBA" id="ARBA00022448"/>
    </source>
</evidence>
<dbReference type="PROSITE" id="PS51007">
    <property type="entry name" value="CYTC"/>
    <property type="match status" value="1"/>
</dbReference>
<evidence type="ECO:0000313" key="23">
    <source>
        <dbReference type="Proteomes" id="UP000317909"/>
    </source>
</evidence>
<keyword evidence="23" id="KW-1185">Reference proteome</keyword>
<evidence type="ECO:0000256" key="11">
    <source>
        <dbReference type="ARBA" id="ARBA00023004"/>
    </source>
</evidence>
<dbReference type="PROSITE" id="PS50999">
    <property type="entry name" value="COX2_TM"/>
    <property type="match status" value="1"/>
</dbReference>
<dbReference type="Pfam" id="PF02790">
    <property type="entry name" value="COX2_TM"/>
    <property type="match status" value="1"/>
</dbReference>
<evidence type="ECO:0000259" key="19">
    <source>
        <dbReference type="PROSITE" id="PS50857"/>
    </source>
</evidence>
<feature type="domain" description="Cytochrome c" evidence="21">
    <location>
        <begin position="250"/>
        <end position="341"/>
    </location>
</feature>
<comment type="cofactor">
    <cofactor evidence="17">
        <name>Cu cation</name>
        <dbReference type="ChEBI" id="CHEBI:23378"/>
    </cofactor>
    <text evidence="17">Binds a copper A center.</text>
</comment>
<comment type="similarity">
    <text evidence="2 16">Belongs to the cytochrome c oxidase subunit 2 family.</text>
</comment>
<evidence type="ECO:0000259" key="21">
    <source>
        <dbReference type="PROSITE" id="PS51007"/>
    </source>
</evidence>
<sequence length="341" mass="37420">MDAIGRSMLAAAVDGRMADVSIFSPASPQAGWIVELAILALAIIGIIFLVVEGILFYSVWRFRRRQQDADGEPAQVYGSEPIEIAWTAAPTMIVFFLVLVTTRTLWEVEAAPVTPRAGDQSLFVTVIGHQWWWEYRYDSYDGRKLGFITANELHIPIGDDQIARPVHLTLQSGDVCHSFWVPRLGGKVDLIPGRTNLLSFETTEPGLYLGQCAEYCGAQHANMLLRVVAQSHEAFEAWLVQQAQSAVEDPAVAAGKAAFLANSCVNCHRISGTAADGSAAPDLTHLMSRETIAAGQVANTLKNLRKWVHDPQAIKPGVLMPAFGLSDHEENQIVEYLRTLK</sequence>
<dbReference type="InterPro" id="IPR034236">
    <property type="entry name" value="CuRO_CcO_Caa3_II"/>
</dbReference>
<proteinExistence type="inferred from homology"/>
<evidence type="ECO:0000256" key="9">
    <source>
        <dbReference type="ARBA" id="ARBA00022982"/>
    </source>
</evidence>
<dbReference type="GO" id="GO:0016491">
    <property type="term" value="F:oxidoreductase activity"/>
    <property type="evidence" value="ECO:0007669"/>
    <property type="project" value="UniProtKB-KW"/>
</dbReference>
<keyword evidence="4 15" id="KW-0349">Heme</keyword>
<evidence type="ECO:0000256" key="13">
    <source>
        <dbReference type="ARBA" id="ARBA00023136"/>
    </source>
</evidence>
<dbReference type="InterPro" id="IPR011759">
    <property type="entry name" value="Cyt_c_oxidase_su2_TM_dom"/>
</dbReference>
<evidence type="ECO:0000256" key="17">
    <source>
        <dbReference type="RuleBase" id="RU004024"/>
    </source>
</evidence>
<evidence type="ECO:0000256" key="4">
    <source>
        <dbReference type="ARBA" id="ARBA00022617"/>
    </source>
</evidence>
<evidence type="ECO:0000256" key="16">
    <source>
        <dbReference type="RuleBase" id="RU000456"/>
    </source>
</evidence>
<evidence type="ECO:0000256" key="2">
    <source>
        <dbReference type="ARBA" id="ARBA00007866"/>
    </source>
</evidence>
<dbReference type="GO" id="GO:0005886">
    <property type="term" value="C:plasma membrane"/>
    <property type="evidence" value="ECO:0007669"/>
    <property type="project" value="UniProtKB-SubCell"/>
</dbReference>
<evidence type="ECO:0000256" key="6">
    <source>
        <dbReference type="ARBA" id="ARBA00022692"/>
    </source>
</evidence>
<evidence type="ECO:0000256" key="18">
    <source>
        <dbReference type="SAM" id="Phobius"/>
    </source>
</evidence>
<dbReference type="EMBL" id="CP036339">
    <property type="protein sequence ID" value="QDT75591.1"/>
    <property type="molecule type" value="Genomic_DNA"/>
</dbReference>
<dbReference type="InterPro" id="IPR045187">
    <property type="entry name" value="CcO_II"/>
</dbReference>
<evidence type="ECO:0000256" key="8">
    <source>
        <dbReference type="ARBA" id="ARBA00022967"/>
    </source>
</evidence>
<dbReference type="InterPro" id="IPR014222">
    <property type="entry name" value="Cyt_c_oxidase_su2"/>
</dbReference>
<dbReference type="CDD" id="cd04213">
    <property type="entry name" value="CuRO_CcO_Caa3_II"/>
    <property type="match status" value="1"/>
</dbReference>
<dbReference type="GO" id="GO:0042773">
    <property type="term" value="P:ATP synthesis coupled electron transport"/>
    <property type="evidence" value="ECO:0007669"/>
    <property type="project" value="TreeGrafter"/>
</dbReference>
<dbReference type="Gene3D" id="2.60.40.420">
    <property type="entry name" value="Cupredoxins - blue copper proteins"/>
    <property type="match status" value="1"/>
</dbReference>
<dbReference type="PROSITE" id="PS50857">
    <property type="entry name" value="COX2_CUA"/>
    <property type="match status" value="1"/>
</dbReference>
<dbReference type="InterPro" id="IPR001505">
    <property type="entry name" value="Copper_CuA"/>
</dbReference>
<feature type="domain" description="Cytochrome oxidase subunit II copper A binding" evidence="19">
    <location>
        <begin position="119"/>
        <end position="241"/>
    </location>
</feature>
<evidence type="ECO:0000256" key="15">
    <source>
        <dbReference type="PROSITE-ProRule" id="PRU00433"/>
    </source>
</evidence>
<dbReference type="Pfam" id="PF00034">
    <property type="entry name" value="Cytochrom_C"/>
    <property type="match status" value="1"/>
</dbReference>
<keyword evidence="7 15" id="KW-0479">Metal-binding</keyword>
<keyword evidence="5 16" id="KW-0679">Respiratory chain</keyword>
<keyword evidence="3 16" id="KW-0813">Transport</keyword>
<dbReference type="NCBIfam" id="TIGR02866">
    <property type="entry name" value="CoxB"/>
    <property type="match status" value="1"/>
</dbReference>
<dbReference type="GO" id="GO:0004129">
    <property type="term" value="F:cytochrome-c oxidase activity"/>
    <property type="evidence" value="ECO:0007669"/>
    <property type="project" value="UniProtKB-EC"/>
</dbReference>
<comment type="catalytic activity">
    <reaction evidence="17">
        <text>4 Fe(II)-[cytochrome c] + O2 + 8 H(+)(in) = 4 Fe(III)-[cytochrome c] + 2 H2O + 4 H(+)(out)</text>
        <dbReference type="Rhea" id="RHEA:11436"/>
        <dbReference type="Rhea" id="RHEA-COMP:10350"/>
        <dbReference type="Rhea" id="RHEA-COMP:14399"/>
        <dbReference type="ChEBI" id="CHEBI:15377"/>
        <dbReference type="ChEBI" id="CHEBI:15378"/>
        <dbReference type="ChEBI" id="CHEBI:15379"/>
        <dbReference type="ChEBI" id="CHEBI:29033"/>
        <dbReference type="ChEBI" id="CHEBI:29034"/>
        <dbReference type="EC" id="7.1.1.9"/>
    </reaction>
</comment>
<feature type="transmembrane region" description="Helical" evidence="18">
    <location>
        <begin position="32"/>
        <end position="57"/>
    </location>
</feature>
<dbReference type="SUPFAM" id="SSF49503">
    <property type="entry name" value="Cupredoxins"/>
    <property type="match status" value="1"/>
</dbReference>
<dbReference type="InterPro" id="IPR002429">
    <property type="entry name" value="CcO_II-like_C"/>
</dbReference>
<evidence type="ECO:0000256" key="5">
    <source>
        <dbReference type="ARBA" id="ARBA00022660"/>
    </source>
</evidence>
<keyword evidence="9 16" id="KW-0249">Electron transport</keyword>
<dbReference type="GO" id="GO:0005507">
    <property type="term" value="F:copper ion binding"/>
    <property type="evidence" value="ECO:0007669"/>
    <property type="project" value="InterPro"/>
</dbReference>
<dbReference type="SUPFAM" id="SSF81464">
    <property type="entry name" value="Cytochrome c oxidase subunit II-like, transmembrane region"/>
    <property type="match status" value="1"/>
</dbReference>
<dbReference type="Pfam" id="PF00116">
    <property type="entry name" value="COX2"/>
    <property type="match status" value="1"/>
</dbReference>
<comment type="function">
    <text evidence="14 17">Subunits I and II form the functional core of the enzyme complex. Electrons originating in cytochrome c are transferred via heme a and Cu(A) to the binuclear center formed by heme a3 and Cu(B).</text>
</comment>
<dbReference type="PANTHER" id="PTHR22888">
    <property type="entry name" value="CYTOCHROME C OXIDASE, SUBUNIT II"/>
    <property type="match status" value="1"/>
</dbReference>
<feature type="transmembrane region" description="Helical" evidence="18">
    <location>
        <begin position="84"/>
        <end position="106"/>
    </location>
</feature>
<dbReference type="SUPFAM" id="SSF46626">
    <property type="entry name" value="Cytochrome c"/>
    <property type="match status" value="1"/>
</dbReference>
<dbReference type="Proteomes" id="UP000317909">
    <property type="component" value="Chromosome"/>
</dbReference>
<protein>
    <recommendedName>
        <fullName evidence="17">Cytochrome c oxidase subunit 2</fullName>
        <ecNumber evidence="17">7.1.1.9</ecNumber>
    </recommendedName>
</protein>
<dbReference type="InterPro" id="IPR009056">
    <property type="entry name" value="Cyt_c-like_dom"/>
</dbReference>
<dbReference type="AlphaFoldDB" id="A0A517U4M7"/>
<dbReference type="InterPro" id="IPR008972">
    <property type="entry name" value="Cupredoxin"/>
</dbReference>
<accession>A0A517U4M7</accession>
<dbReference type="KEGG" id="llh:I41_48030"/>
<dbReference type="RefSeq" id="WP_168207105.1">
    <property type="nucleotide sequence ID" value="NZ_CP036339.1"/>
</dbReference>
<keyword evidence="10 18" id="KW-1133">Transmembrane helix</keyword>
<gene>
    <name evidence="22" type="primary">ctaC_3</name>
    <name evidence="22" type="ORF">I41_48030</name>
</gene>
<organism evidence="22 23">
    <name type="scientific">Lacipirellula limnantheis</name>
    <dbReference type="NCBI Taxonomy" id="2528024"/>
    <lineage>
        <taxon>Bacteria</taxon>
        <taxon>Pseudomonadati</taxon>
        <taxon>Planctomycetota</taxon>
        <taxon>Planctomycetia</taxon>
        <taxon>Pirellulales</taxon>
        <taxon>Lacipirellulaceae</taxon>
        <taxon>Lacipirellula</taxon>
    </lineage>
</organism>
<comment type="subcellular location">
    <subcellularLocation>
        <location evidence="16">Cell membrane</location>
        <topology evidence="16">Multi-pass membrane protein</topology>
    </subcellularLocation>
    <subcellularLocation>
        <location evidence="1">Membrane</location>
        <topology evidence="1">Multi-pass membrane protein</topology>
    </subcellularLocation>
</comment>